<reference evidence="1 2" key="1">
    <citation type="submission" date="2023-02" db="EMBL/GenBank/DDBJ databases">
        <title>LHISI_Scaffold_Assembly.</title>
        <authorList>
            <person name="Stuart O.P."/>
            <person name="Cleave R."/>
            <person name="Magrath M.J.L."/>
            <person name="Mikheyev A.S."/>
        </authorList>
    </citation>
    <scope>NUCLEOTIDE SEQUENCE [LARGE SCALE GENOMIC DNA]</scope>
    <source>
        <strain evidence="1">Daus_M_001</strain>
        <tissue evidence="1">Leg muscle</tissue>
    </source>
</reference>
<proteinExistence type="predicted"/>
<name>A0ABQ9G7V3_9NEOP</name>
<sequence length="479" mass="52228">MVGELTTKEDNCSACFVRASDTRRLRILHERNRLLNEIAPAWFPLRRSCLLCGRPVSFRRPPVPIGYPGREGKNEELIHGCLIARSFDLAASPSPHNWSAYRLPRHIPLPSPPPPLNSMARAQSLSSSGNVKPILLAAAVRRRQPRGVTVAINVFSLFSELLERARGSERGEEEEGPSAFRPVYTRASGVCSFAAAPERSPCYSTPGNMDTRYWFPCKSAIGSESSRACLMNCDPVENRGNTAVSSLRDGDAGSVILPRATWQRCSATLHELATPRSVDAATLRAHHPPARYLSADRGKAALSRRLVINSDRALADFPRDLCRGNWHWSGECSGPGPCPPDEGPDSAACPPDSAASGNGTCSCIKERCAQPSCKYGAHRELRRRGSDNPGDCCDVYECVSSHSVWPALYECLQDIHGDSSPFLLQPFHELSNGFWPRLTSPHPAIQFVPKMFYRVEAGALGGLVQSANIVVGAPLHSSP</sequence>
<evidence type="ECO:0000313" key="2">
    <source>
        <dbReference type="Proteomes" id="UP001159363"/>
    </source>
</evidence>
<gene>
    <name evidence="1" type="ORF">PR048_031339</name>
</gene>
<protein>
    <submittedName>
        <fullName evidence="1">Uncharacterized protein</fullName>
    </submittedName>
</protein>
<organism evidence="1 2">
    <name type="scientific">Dryococelus australis</name>
    <dbReference type="NCBI Taxonomy" id="614101"/>
    <lineage>
        <taxon>Eukaryota</taxon>
        <taxon>Metazoa</taxon>
        <taxon>Ecdysozoa</taxon>
        <taxon>Arthropoda</taxon>
        <taxon>Hexapoda</taxon>
        <taxon>Insecta</taxon>
        <taxon>Pterygota</taxon>
        <taxon>Neoptera</taxon>
        <taxon>Polyneoptera</taxon>
        <taxon>Phasmatodea</taxon>
        <taxon>Verophasmatodea</taxon>
        <taxon>Anareolatae</taxon>
        <taxon>Phasmatidae</taxon>
        <taxon>Eurycanthinae</taxon>
        <taxon>Dryococelus</taxon>
    </lineage>
</organism>
<dbReference type="Proteomes" id="UP001159363">
    <property type="component" value="Chromosome 14"/>
</dbReference>
<accession>A0ABQ9G7V3</accession>
<keyword evidence="2" id="KW-1185">Reference proteome</keyword>
<comment type="caution">
    <text evidence="1">The sequence shown here is derived from an EMBL/GenBank/DDBJ whole genome shotgun (WGS) entry which is preliminary data.</text>
</comment>
<evidence type="ECO:0000313" key="1">
    <source>
        <dbReference type="EMBL" id="KAJ8867537.1"/>
    </source>
</evidence>
<dbReference type="EMBL" id="JARBHB010000015">
    <property type="protein sequence ID" value="KAJ8867537.1"/>
    <property type="molecule type" value="Genomic_DNA"/>
</dbReference>